<dbReference type="AlphaFoldDB" id="A0A9P6YSB6"/>
<organism evidence="1 2">
    <name type="scientific">Rhizopus delemar</name>
    <dbReference type="NCBI Taxonomy" id="936053"/>
    <lineage>
        <taxon>Eukaryota</taxon>
        <taxon>Fungi</taxon>
        <taxon>Fungi incertae sedis</taxon>
        <taxon>Mucoromycota</taxon>
        <taxon>Mucoromycotina</taxon>
        <taxon>Mucoromycetes</taxon>
        <taxon>Mucorales</taxon>
        <taxon>Mucorineae</taxon>
        <taxon>Rhizopodaceae</taxon>
        <taxon>Rhizopus</taxon>
    </lineage>
</organism>
<keyword evidence="2" id="KW-1185">Reference proteome</keyword>
<dbReference type="EMBL" id="JAANIU010003442">
    <property type="protein sequence ID" value="KAG1562971.1"/>
    <property type="molecule type" value="Genomic_DNA"/>
</dbReference>
<evidence type="ECO:0000313" key="2">
    <source>
        <dbReference type="Proteomes" id="UP000740926"/>
    </source>
</evidence>
<reference evidence="1 2" key="1">
    <citation type="journal article" date="2020" name="Microb. Genom.">
        <title>Genetic diversity of clinical and environmental Mucorales isolates obtained from an investigation of mucormycosis cases among solid organ transplant recipients.</title>
        <authorList>
            <person name="Nguyen M.H."/>
            <person name="Kaul D."/>
            <person name="Muto C."/>
            <person name="Cheng S.J."/>
            <person name="Richter R.A."/>
            <person name="Bruno V.M."/>
            <person name="Liu G."/>
            <person name="Beyhan S."/>
            <person name="Sundermann A.J."/>
            <person name="Mounaud S."/>
            <person name="Pasculle A.W."/>
            <person name="Nierman W.C."/>
            <person name="Driscoll E."/>
            <person name="Cumbie R."/>
            <person name="Clancy C.J."/>
            <person name="Dupont C.L."/>
        </authorList>
    </citation>
    <scope>NUCLEOTIDE SEQUENCE [LARGE SCALE GENOMIC DNA]</scope>
    <source>
        <strain evidence="1 2">GL24</strain>
    </source>
</reference>
<dbReference type="Proteomes" id="UP000740926">
    <property type="component" value="Unassembled WGS sequence"/>
</dbReference>
<protein>
    <submittedName>
        <fullName evidence="1">Uncharacterized protein</fullName>
    </submittedName>
</protein>
<comment type="caution">
    <text evidence="1">The sequence shown here is derived from an EMBL/GenBank/DDBJ whole genome shotgun (WGS) entry which is preliminary data.</text>
</comment>
<gene>
    <name evidence="1" type="ORF">G6F50_012043</name>
</gene>
<proteinExistence type="predicted"/>
<name>A0A9P6YSB6_9FUNG</name>
<accession>A0A9P6YSB6</accession>
<evidence type="ECO:0000313" key="1">
    <source>
        <dbReference type="EMBL" id="KAG1562971.1"/>
    </source>
</evidence>
<sequence>MDSPPAFILVDDFIAGLFHYASSWNDVKSLLLVCQLFNFVGQKQTIDLPLQINADFAFEKFSSYSTMAKVVHFNCDISTKQAVFDDIINYFTNCFVVGVNFNDLSNLTTIKKICATVLKKGITLNILHSFNAEVADIVRMLTEKYHEQHRVYEMKQNSSNVIKRKRSEDDLIVLRVPKDLRLRQKFLLNYVLNMSDPPSNNNVPNPFASISHITVYTDTISVSKFFTCGFDEAYSQIRQFVNCIIKFDGFTLLVNSFDVFYHNHRYYDDCAQYLNRIDQIATARVSRKTYTNKQFTEVSIFAGHYELLIIGGYLCKSGSITPFLGSSMNKYNLLEDSTTSISVPAVQSGFIKTSRQLNQYFKRHSHQLWSFHCARSYTKGFYPISPIELMDHASQKFRKPNNHHFASAVLYLITSPKPIKENDMESLWSLFVLSPFFESKLKSLGTKPENFADMSSDLKKDNDVSHMGSLIHILGSLHMNTPCYFLSLYKEVDAKHMALKIMTSGLKQEIASQQQAIIKKAKEEL</sequence>